<accession>A0A358HZD9</accession>
<proteinExistence type="predicted"/>
<gene>
    <name evidence="1" type="ORF">DEF21_21955</name>
</gene>
<evidence type="ECO:0000313" key="1">
    <source>
        <dbReference type="EMBL" id="HBV00547.1"/>
    </source>
</evidence>
<dbReference type="AlphaFoldDB" id="A0A358HZD9"/>
<dbReference type="EMBL" id="DOOG01000172">
    <property type="protein sequence ID" value="HBV00547.1"/>
    <property type="molecule type" value="Genomic_DNA"/>
</dbReference>
<name>A0A358HZD9_9PROT</name>
<evidence type="ECO:0000313" key="2">
    <source>
        <dbReference type="Proteomes" id="UP000264753"/>
    </source>
</evidence>
<comment type="caution">
    <text evidence="1">The sequence shown here is derived from an EMBL/GenBank/DDBJ whole genome shotgun (WGS) entry which is preliminary data.</text>
</comment>
<protein>
    <submittedName>
        <fullName evidence="1">Peptidase</fullName>
    </submittedName>
</protein>
<sequence length="67" mass="7277">MGWLHSIHKRHVAALFAAATLTVGLAGCSTNRATGEDSFTAFMSPDEERKIGALEHPKMVKEFGGKY</sequence>
<dbReference type="Proteomes" id="UP000264753">
    <property type="component" value="Unassembled WGS sequence"/>
</dbReference>
<organism evidence="1 2">
    <name type="scientific">Thalassospira lucentensis</name>
    <dbReference type="NCBI Taxonomy" id="168935"/>
    <lineage>
        <taxon>Bacteria</taxon>
        <taxon>Pseudomonadati</taxon>
        <taxon>Pseudomonadota</taxon>
        <taxon>Alphaproteobacteria</taxon>
        <taxon>Rhodospirillales</taxon>
        <taxon>Thalassospiraceae</taxon>
        <taxon>Thalassospira</taxon>
    </lineage>
</organism>
<reference evidence="1 2" key="1">
    <citation type="journal article" date="2018" name="Nat. Biotechnol.">
        <title>A standardized bacterial taxonomy based on genome phylogeny substantially revises the tree of life.</title>
        <authorList>
            <person name="Parks D.H."/>
            <person name="Chuvochina M."/>
            <person name="Waite D.W."/>
            <person name="Rinke C."/>
            <person name="Skarshewski A."/>
            <person name="Chaumeil P.A."/>
            <person name="Hugenholtz P."/>
        </authorList>
    </citation>
    <scope>NUCLEOTIDE SEQUENCE [LARGE SCALE GENOMIC DNA]</scope>
    <source>
        <strain evidence="1">UBA8707</strain>
    </source>
</reference>
<feature type="non-terminal residue" evidence="1">
    <location>
        <position position="67"/>
    </location>
</feature>